<dbReference type="AlphaFoldDB" id="A0AAI8V8T0"/>
<comment type="caution">
    <text evidence="2">The sequence shown here is derived from an EMBL/GenBank/DDBJ whole genome shotgun (WGS) entry which is preliminary data.</text>
</comment>
<dbReference type="InterPro" id="IPR037151">
    <property type="entry name" value="AlkB-like_sf"/>
</dbReference>
<dbReference type="Pfam" id="PF13532">
    <property type="entry name" value="2OG-FeII_Oxy_2"/>
    <property type="match status" value="1"/>
</dbReference>
<protein>
    <submittedName>
        <fullName evidence="2">Uu.00g033820.m01.CDS01</fullName>
    </submittedName>
</protein>
<dbReference type="InterPro" id="IPR027450">
    <property type="entry name" value="AlkB-like"/>
</dbReference>
<dbReference type="Proteomes" id="UP001295740">
    <property type="component" value="Unassembled WGS sequence"/>
</dbReference>
<sequence>MREPQKVHGQRTGWFGTNYGEPYNTRMLTDSTPLERMPRVLHSILERMLDTVEEVLGERPSFHELLTIGNYPKMSMGWHNDGGATVRGGIVASTSVGGHATMKFGPNNVYLIDKRASHQIRP</sequence>
<dbReference type="SUPFAM" id="SSF51197">
    <property type="entry name" value="Clavaminate synthase-like"/>
    <property type="match status" value="1"/>
</dbReference>
<name>A0AAI8V8T0_9PEZI</name>
<evidence type="ECO:0000313" key="3">
    <source>
        <dbReference type="Proteomes" id="UP001295740"/>
    </source>
</evidence>
<accession>A0AAI8V8T0</accession>
<dbReference type="EMBL" id="CAUWAG010000003">
    <property type="protein sequence ID" value="CAJ2500529.1"/>
    <property type="molecule type" value="Genomic_DNA"/>
</dbReference>
<evidence type="ECO:0000313" key="2">
    <source>
        <dbReference type="EMBL" id="CAJ2500529.1"/>
    </source>
</evidence>
<dbReference type="Gene3D" id="2.60.120.590">
    <property type="entry name" value="Alpha-ketoglutarate-dependent dioxygenase AlkB-like"/>
    <property type="match status" value="1"/>
</dbReference>
<keyword evidence="3" id="KW-1185">Reference proteome</keyword>
<evidence type="ECO:0000259" key="1">
    <source>
        <dbReference type="Pfam" id="PF13532"/>
    </source>
</evidence>
<gene>
    <name evidence="2" type="ORF">KHLLAP_LOCUS997</name>
</gene>
<proteinExistence type="predicted"/>
<reference evidence="2" key="1">
    <citation type="submission" date="2023-10" db="EMBL/GenBank/DDBJ databases">
        <authorList>
            <person name="Hackl T."/>
        </authorList>
    </citation>
    <scope>NUCLEOTIDE SEQUENCE</scope>
</reference>
<organism evidence="2 3">
    <name type="scientific">Anthostomella pinea</name>
    <dbReference type="NCBI Taxonomy" id="933095"/>
    <lineage>
        <taxon>Eukaryota</taxon>
        <taxon>Fungi</taxon>
        <taxon>Dikarya</taxon>
        <taxon>Ascomycota</taxon>
        <taxon>Pezizomycotina</taxon>
        <taxon>Sordariomycetes</taxon>
        <taxon>Xylariomycetidae</taxon>
        <taxon>Xylariales</taxon>
        <taxon>Xylariaceae</taxon>
        <taxon>Anthostomella</taxon>
    </lineage>
</organism>
<feature type="domain" description="Alpha-ketoglutarate-dependent dioxygenase AlkB-like" evidence="1">
    <location>
        <begin position="5"/>
        <end position="107"/>
    </location>
</feature>